<dbReference type="SUPFAM" id="SSF53335">
    <property type="entry name" value="S-adenosyl-L-methionine-dependent methyltransferases"/>
    <property type="match status" value="1"/>
</dbReference>
<name>A0A3P3UAW2_9BACL</name>
<dbReference type="PANTHER" id="PTHR44068:SF11">
    <property type="entry name" value="GERANYL DIPHOSPHATE 2-C-METHYLTRANSFERASE"/>
    <property type="match status" value="1"/>
</dbReference>
<dbReference type="GO" id="GO:0032259">
    <property type="term" value="P:methylation"/>
    <property type="evidence" value="ECO:0007669"/>
    <property type="project" value="UniProtKB-KW"/>
</dbReference>
<accession>A0A3P3UAW2</accession>
<gene>
    <name evidence="2" type="ORF">EHV15_10030</name>
</gene>
<dbReference type="CDD" id="cd02440">
    <property type="entry name" value="AdoMet_MTases"/>
    <property type="match status" value="1"/>
</dbReference>
<evidence type="ECO:0000313" key="2">
    <source>
        <dbReference type="EMBL" id="RRJ67495.1"/>
    </source>
</evidence>
<dbReference type="InterPro" id="IPR050447">
    <property type="entry name" value="Erg6_SMT_methyltransf"/>
</dbReference>
<dbReference type="Gene3D" id="3.40.50.150">
    <property type="entry name" value="Vaccinia Virus protein VP39"/>
    <property type="match status" value="1"/>
</dbReference>
<sequence>MSPGHLFLASLGKTRLRPGGKTATERILTSCRITEHSHVLEVAPNMGTTAIEVASRYGCRVTGVDLHAPSLDKAKENVRQHGLEEQVQLVIGNAMALPFPDNSFDVVINEAMLTMLTHEQKQQAVSEYLRVLKPGGRLATHDLLLQQEPDTEAVKQRLNELRKAIYVNAQPMTAAKWEELFCQAGFGEVVCVTGNMSLLSLKGLIVDEGWEGMTRILANAMQSEDDRQRLFHLINLFDESSDLYGHITCVSTKA</sequence>
<dbReference type="OrthoDB" id="43862at2"/>
<proteinExistence type="predicted"/>
<keyword evidence="3" id="KW-1185">Reference proteome</keyword>
<dbReference type="GO" id="GO:0008168">
    <property type="term" value="F:methyltransferase activity"/>
    <property type="evidence" value="ECO:0007669"/>
    <property type="project" value="UniProtKB-KW"/>
</dbReference>
<keyword evidence="2" id="KW-0489">Methyltransferase</keyword>
<dbReference type="Proteomes" id="UP000267017">
    <property type="component" value="Unassembled WGS sequence"/>
</dbReference>
<dbReference type="InterPro" id="IPR029063">
    <property type="entry name" value="SAM-dependent_MTases_sf"/>
</dbReference>
<comment type="caution">
    <text evidence="2">The sequence shown here is derived from an EMBL/GenBank/DDBJ whole genome shotgun (WGS) entry which is preliminary data.</text>
</comment>
<keyword evidence="2" id="KW-0808">Transferase</keyword>
<dbReference type="Pfam" id="PF13649">
    <property type="entry name" value="Methyltransf_25"/>
    <property type="match status" value="1"/>
</dbReference>
<evidence type="ECO:0000313" key="3">
    <source>
        <dbReference type="Proteomes" id="UP000267017"/>
    </source>
</evidence>
<reference evidence="2 3" key="1">
    <citation type="submission" date="2018-11" db="EMBL/GenBank/DDBJ databases">
        <title>Genome sequencing of Paenibacillus sp. KCOM 3021 (= ChDC PVNT-B20).</title>
        <authorList>
            <person name="Kook J.-K."/>
            <person name="Park S.-N."/>
            <person name="Lim Y.K."/>
        </authorList>
    </citation>
    <scope>NUCLEOTIDE SEQUENCE [LARGE SCALE GENOMIC DNA]</scope>
    <source>
        <strain evidence="2 3">KCOM 3021</strain>
    </source>
</reference>
<dbReference type="EMBL" id="RRCN01000001">
    <property type="protein sequence ID" value="RRJ67495.1"/>
    <property type="molecule type" value="Genomic_DNA"/>
</dbReference>
<evidence type="ECO:0000259" key="1">
    <source>
        <dbReference type="Pfam" id="PF13649"/>
    </source>
</evidence>
<dbReference type="AlphaFoldDB" id="A0A3P3UAW2"/>
<feature type="domain" description="Methyltransferase" evidence="1">
    <location>
        <begin position="39"/>
        <end position="136"/>
    </location>
</feature>
<protein>
    <submittedName>
        <fullName evidence="2">Class I SAM-dependent methyltransferase</fullName>
    </submittedName>
</protein>
<organism evidence="2 3">
    <name type="scientific">Paenibacillus oralis</name>
    <dbReference type="NCBI Taxonomy" id="2490856"/>
    <lineage>
        <taxon>Bacteria</taxon>
        <taxon>Bacillati</taxon>
        <taxon>Bacillota</taxon>
        <taxon>Bacilli</taxon>
        <taxon>Bacillales</taxon>
        <taxon>Paenibacillaceae</taxon>
        <taxon>Paenibacillus</taxon>
    </lineage>
</organism>
<dbReference type="InterPro" id="IPR041698">
    <property type="entry name" value="Methyltransf_25"/>
</dbReference>
<dbReference type="PANTHER" id="PTHR44068">
    <property type="entry name" value="ZGC:194242"/>
    <property type="match status" value="1"/>
</dbReference>